<gene>
    <name evidence="3" type="ORF">ASR47_102548</name>
</gene>
<evidence type="ECO:0000256" key="1">
    <source>
        <dbReference type="SAM" id="Phobius"/>
    </source>
</evidence>
<keyword evidence="4" id="KW-1185">Reference proteome</keyword>
<feature type="transmembrane region" description="Helical" evidence="1">
    <location>
        <begin position="65"/>
        <end position="84"/>
    </location>
</feature>
<sequence>MGVDSYLELYTTLYGWFFSGVIWSVLSASGIIYIPFLVTIVQVWREGHEMDDDAQGTAWMIRRMEVELFSAIIVFALCLVPSSITSLSSMKLYYAPTATSLEPAPSKATPTASDSSYSRPEVFGNTVPGISAIPPWWYTVLGISSGINAATRAGIQGGIRDFRQLQDLAHIATVQDPQLRSAVQRFYSECFVPARSRFLTAGTPSAVAAAQIAKYGQADTDWIGSHAFRDDPMLYADLYARSEVASFPFNPSRDVDVNTSAGSPALGRPSCKEWWEASTHGLRDQLSSTIGGLQGLGAAVRSLTPGISEEDHRDWEARLAYQKTAPTYVDSESMTNGIGGEAGGIGWLMHLPANIAGAAGTGWQAFQASASMKPLIYFMTIAQPLILMAMYIFLPIILVFSRYNLAVMFIGAIGIFSVKFWTVMWYVARWMDDNLIASMYPGMSGNALLEFALDNPTTENTYKRIVLNMALMLMFIGLPILFSGMMAWIGINVGHGVQRMLGDAVTAGRDSGRSGANIAAGAAKRFTK</sequence>
<feature type="transmembrane region" description="Helical" evidence="1">
    <location>
        <begin position="465"/>
        <end position="491"/>
    </location>
</feature>
<accession>A0A1A7C5I9</accession>
<feature type="domain" description="TraG N-terminal Proteobacteria" evidence="2">
    <location>
        <begin position="8"/>
        <end position="506"/>
    </location>
</feature>
<evidence type="ECO:0000313" key="4">
    <source>
        <dbReference type="Proteomes" id="UP000092713"/>
    </source>
</evidence>
<feature type="transmembrane region" description="Helical" evidence="1">
    <location>
        <begin position="136"/>
        <end position="155"/>
    </location>
</feature>
<name>A0A1A7C5I9_9BURK</name>
<evidence type="ECO:0000259" key="2">
    <source>
        <dbReference type="Pfam" id="PF07916"/>
    </source>
</evidence>
<keyword evidence="1" id="KW-1133">Transmembrane helix</keyword>
<dbReference type="Proteomes" id="UP000092713">
    <property type="component" value="Unassembled WGS sequence"/>
</dbReference>
<feature type="transmembrane region" description="Helical" evidence="1">
    <location>
        <begin position="375"/>
        <end position="400"/>
    </location>
</feature>
<organism evidence="3 4">
    <name type="scientific">Janthinobacterium psychrotolerans</name>
    <dbReference type="NCBI Taxonomy" id="1747903"/>
    <lineage>
        <taxon>Bacteria</taxon>
        <taxon>Pseudomonadati</taxon>
        <taxon>Pseudomonadota</taxon>
        <taxon>Betaproteobacteria</taxon>
        <taxon>Burkholderiales</taxon>
        <taxon>Oxalobacteraceae</taxon>
        <taxon>Janthinobacterium</taxon>
    </lineage>
</organism>
<keyword evidence="1" id="KW-0472">Membrane</keyword>
<dbReference type="RefSeq" id="WP_065306265.1">
    <property type="nucleotide sequence ID" value="NZ_LOCQ01000038.1"/>
</dbReference>
<evidence type="ECO:0000313" key="3">
    <source>
        <dbReference type="EMBL" id="OBV41191.1"/>
    </source>
</evidence>
<dbReference type="AlphaFoldDB" id="A0A1A7C5I9"/>
<dbReference type="PATRIC" id="fig|1747903.4.peg.4868"/>
<dbReference type="OrthoDB" id="5645662at2"/>
<proteinExistence type="predicted"/>
<comment type="caution">
    <text evidence="3">The sequence shown here is derived from an EMBL/GenBank/DDBJ whole genome shotgun (WGS) entry which is preliminary data.</text>
</comment>
<dbReference type="InterPro" id="IPR012931">
    <property type="entry name" value="TraG_N_Proteobacteria"/>
</dbReference>
<feature type="transmembrane region" description="Helical" evidence="1">
    <location>
        <begin position="20"/>
        <end position="44"/>
    </location>
</feature>
<dbReference type="Pfam" id="PF07916">
    <property type="entry name" value="TraG_N"/>
    <property type="match status" value="1"/>
</dbReference>
<dbReference type="EMBL" id="LOCQ01000038">
    <property type="protein sequence ID" value="OBV41191.1"/>
    <property type="molecule type" value="Genomic_DNA"/>
</dbReference>
<feature type="transmembrane region" description="Helical" evidence="1">
    <location>
        <begin position="406"/>
        <end position="428"/>
    </location>
</feature>
<protein>
    <submittedName>
        <fullName evidence="3">TraG-like protein, N-terminal region</fullName>
    </submittedName>
</protein>
<reference evidence="3 4" key="1">
    <citation type="submission" date="2016-04" db="EMBL/GenBank/DDBJ databases">
        <title>Draft genome sequence of Janthinobacterium psychrotolerans sp. nov., isolated from freshwater sediments in Denmark.</title>
        <authorList>
            <person name="Gong X."/>
            <person name="Skrivergaard S."/>
            <person name="Korsgaard B.S."/>
            <person name="Schreiber L."/>
            <person name="Marshall I.P."/>
            <person name="Finster K."/>
            <person name="Schramm A."/>
        </authorList>
    </citation>
    <scope>NUCLEOTIDE SEQUENCE [LARGE SCALE GENOMIC DNA]</scope>
    <source>
        <strain evidence="3 4">S3-2</strain>
    </source>
</reference>
<dbReference type="STRING" id="1747903.ASR47_102548"/>
<keyword evidence="1" id="KW-0812">Transmembrane</keyword>